<evidence type="ECO:0000313" key="11">
    <source>
        <dbReference type="Proteomes" id="UP000325945"/>
    </source>
</evidence>
<dbReference type="GO" id="GO:0003677">
    <property type="term" value="F:DNA binding"/>
    <property type="evidence" value="ECO:0007669"/>
    <property type="project" value="UniProtKB-KW"/>
</dbReference>
<accession>A0A5N6XF51</accession>
<feature type="domain" description="Xylanolytic transcriptional activator regulatory" evidence="9">
    <location>
        <begin position="406"/>
        <end position="479"/>
    </location>
</feature>
<dbReference type="GO" id="GO:0009893">
    <property type="term" value="P:positive regulation of metabolic process"/>
    <property type="evidence" value="ECO:0007669"/>
    <property type="project" value="UniProtKB-ARBA"/>
</dbReference>
<protein>
    <submittedName>
        <fullName evidence="10">Fungal-specific transcription factor domain-containing protein</fullName>
    </submittedName>
</protein>
<dbReference type="InterPro" id="IPR001138">
    <property type="entry name" value="Zn2Cys6_DnaBD"/>
</dbReference>
<sequence length="772" mass="87385">MGKLVTVVDETSVRGWSLLFLKYPSSYWYLIVLSLEVINCYDTEKIVQSIMIFGQPRAPAQIYQQNARRPRDRNTASKRGRYVSNAWCALPISLLFAQLTGDLSSVNCQKRKVKCTGEGVCQQCRAADLSCTYNLDKKRRKVIETKDDSPKPATRPADDSLDVAESLHHMMTRISDLERDCRFLRAQLRVSQERADPYPRSRSVPPSDVEDDLEGPIESTFQGPTNIMNPIGVLNNSVIVSDGSPTRSMRTEDPVPQSALNWREISRVDARVMEAAERDTNLQDTARLGPIISRFFEEINPYYPSVNENEFRSQLADVVGPARETQVMSKPDRYQFVALINLIIAEVLLLSDEWTEGEAVPGWANFWRAERILGRLVWQGNGNRLTVQCLIIKGRYLMNLEHGSAAHETICRAVRLCFQMGFHDMSSWTNCSPFETVMRQRIFWTVFYLERSVALNSGYPYITREVDIKVDHPAAYDDRELFPNQPLPTQTAEERSYAPNLLASIKWSRLTGEIWDAMFAANHPPIEPEFLPSMDARIMYNMTHLPTMFRTSSTAADEKCTAPSPFSRHQSVIQRLRHQQLRLLLRQESLLTLEYDDATALDTQEIISSTLQMLQVPQEIGDCPVGRLAVVFYIVVTLLPLICLINGRRSTKARPHAASCFRTELEMLQQLAPSVGMARHVLSHMQDIITATKSVIQASHVSSGDAHPYYAFPKSMEPSAFMPVEPLQGQDGLDNMIDELLGDSSLLDLVAMPEGTNGFWAGDAFTQQWMQV</sequence>
<evidence type="ECO:0000256" key="5">
    <source>
        <dbReference type="ARBA" id="ARBA00023242"/>
    </source>
</evidence>
<dbReference type="SMART" id="SM00906">
    <property type="entry name" value="Fungal_trans"/>
    <property type="match status" value="1"/>
</dbReference>
<dbReference type="SUPFAM" id="SSF57701">
    <property type="entry name" value="Zn2/Cys6 DNA-binding domain"/>
    <property type="match status" value="1"/>
</dbReference>
<dbReference type="AlphaFoldDB" id="A0A5N6XF51"/>
<dbReference type="CDD" id="cd00067">
    <property type="entry name" value="GAL4"/>
    <property type="match status" value="1"/>
</dbReference>
<keyword evidence="7" id="KW-0472">Membrane</keyword>
<dbReference type="SMART" id="SM00066">
    <property type="entry name" value="GAL4"/>
    <property type="match status" value="1"/>
</dbReference>
<keyword evidence="11" id="KW-1185">Reference proteome</keyword>
<organism evidence="10 11">
    <name type="scientific">Aspergillus sergii</name>
    <dbReference type="NCBI Taxonomy" id="1034303"/>
    <lineage>
        <taxon>Eukaryota</taxon>
        <taxon>Fungi</taxon>
        <taxon>Dikarya</taxon>
        <taxon>Ascomycota</taxon>
        <taxon>Pezizomycotina</taxon>
        <taxon>Eurotiomycetes</taxon>
        <taxon>Eurotiomycetidae</taxon>
        <taxon>Eurotiales</taxon>
        <taxon>Aspergillaceae</taxon>
        <taxon>Aspergillus</taxon>
        <taxon>Aspergillus subgen. Circumdati</taxon>
    </lineage>
</organism>
<evidence type="ECO:0000259" key="8">
    <source>
        <dbReference type="SMART" id="SM00066"/>
    </source>
</evidence>
<keyword evidence="5" id="KW-0539">Nucleus</keyword>
<proteinExistence type="predicted"/>
<dbReference type="PANTHER" id="PTHR46910">
    <property type="entry name" value="TRANSCRIPTION FACTOR PDR1"/>
    <property type="match status" value="1"/>
</dbReference>
<feature type="region of interest" description="Disordered" evidence="6">
    <location>
        <begin position="192"/>
        <end position="215"/>
    </location>
</feature>
<dbReference type="Proteomes" id="UP000325945">
    <property type="component" value="Unassembled WGS sequence"/>
</dbReference>
<name>A0A5N6XF51_9EURO</name>
<keyword evidence="4" id="KW-0804">Transcription</keyword>
<keyword evidence="7" id="KW-0812">Transmembrane</keyword>
<dbReference type="InterPro" id="IPR050987">
    <property type="entry name" value="AtrR-like"/>
</dbReference>
<evidence type="ECO:0000259" key="9">
    <source>
        <dbReference type="SMART" id="SM00906"/>
    </source>
</evidence>
<evidence type="ECO:0000313" key="10">
    <source>
        <dbReference type="EMBL" id="KAE8331448.1"/>
    </source>
</evidence>
<dbReference type="EMBL" id="ML741769">
    <property type="protein sequence ID" value="KAE8331448.1"/>
    <property type="molecule type" value="Genomic_DNA"/>
</dbReference>
<dbReference type="GO" id="GO:0008270">
    <property type="term" value="F:zinc ion binding"/>
    <property type="evidence" value="ECO:0007669"/>
    <property type="project" value="InterPro"/>
</dbReference>
<dbReference type="InterPro" id="IPR036864">
    <property type="entry name" value="Zn2-C6_fun-type_DNA-bd_sf"/>
</dbReference>
<evidence type="ECO:0000256" key="6">
    <source>
        <dbReference type="SAM" id="MobiDB-lite"/>
    </source>
</evidence>
<keyword evidence="3" id="KW-0238">DNA-binding</keyword>
<dbReference type="GO" id="GO:0006351">
    <property type="term" value="P:DNA-templated transcription"/>
    <property type="evidence" value="ECO:0007669"/>
    <property type="project" value="InterPro"/>
</dbReference>
<dbReference type="Pfam" id="PF04082">
    <property type="entry name" value="Fungal_trans"/>
    <property type="match status" value="1"/>
</dbReference>
<dbReference type="PANTHER" id="PTHR46910:SF11">
    <property type="entry name" value="ZN(2)-C6 FUNGAL-TYPE DOMAIN-CONTAINING PROTEIN"/>
    <property type="match status" value="1"/>
</dbReference>
<evidence type="ECO:0000256" key="2">
    <source>
        <dbReference type="ARBA" id="ARBA00023015"/>
    </source>
</evidence>
<reference evidence="11" key="1">
    <citation type="submission" date="2019-04" db="EMBL/GenBank/DDBJ databases">
        <title>Friends and foes A comparative genomics studyof 23 Aspergillus species from section Flavi.</title>
        <authorList>
            <consortium name="DOE Joint Genome Institute"/>
            <person name="Kjaerbolling I."/>
            <person name="Vesth T."/>
            <person name="Frisvad J.C."/>
            <person name="Nybo J.L."/>
            <person name="Theobald S."/>
            <person name="Kildgaard S."/>
            <person name="Isbrandt T."/>
            <person name="Kuo A."/>
            <person name="Sato A."/>
            <person name="Lyhne E.K."/>
            <person name="Kogle M.E."/>
            <person name="Wiebenga A."/>
            <person name="Kun R.S."/>
            <person name="Lubbers R.J."/>
            <person name="Makela M.R."/>
            <person name="Barry K."/>
            <person name="Chovatia M."/>
            <person name="Clum A."/>
            <person name="Daum C."/>
            <person name="Haridas S."/>
            <person name="He G."/>
            <person name="LaButti K."/>
            <person name="Lipzen A."/>
            <person name="Mondo S."/>
            <person name="Riley R."/>
            <person name="Salamov A."/>
            <person name="Simmons B.A."/>
            <person name="Magnuson J.K."/>
            <person name="Henrissat B."/>
            <person name="Mortensen U.H."/>
            <person name="Larsen T.O."/>
            <person name="Devries R.P."/>
            <person name="Grigoriev I.V."/>
            <person name="Machida M."/>
            <person name="Baker S.E."/>
            <person name="Andersen M.R."/>
        </authorList>
    </citation>
    <scope>NUCLEOTIDE SEQUENCE [LARGE SCALE GENOMIC DNA]</scope>
    <source>
        <strain evidence="11">CBS 130017</strain>
    </source>
</reference>
<feature type="domain" description="Zn(2)-C6 fungal-type" evidence="8">
    <location>
        <begin position="99"/>
        <end position="142"/>
    </location>
</feature>
<dbReference type="CDD" id="cd12148">
    <property type="entry name" value="fungal_TF_MHR"/>
    <property type="match status" value="1"/>
</dbReference>
<evidence type="ECO:0000256" key="7">
    <source>
        <dbReference type="SAM" id="Phobius"/>
    </source>
</evidence>
<evidence type="ECO:0000256" key="1">
    <source>
        <dbReference type="ARBA" id="ARBA00022723"/>
    </source>
</evidence>
<keyword evidence="1" id="KW-0479">Metal-binding</keyword>
<keyword evidence="7" id="KW-1133">Transmembrane helix</keyword>
<feature type="transmembrane region" description="Helical" evidence="7">
    <location>
        <begin position="625"/>
        <end position="645"/>
    </location>
</feature>
<dbReference type="GO" id="GO:0000981">
    <property type="term" value="F:DNA-binding transcription factor activity, RNA polymerase II-specific"/>
    <property type="evidence" value="ECO:0007669"/>
    <property type="project" value="InterPro"/>
</dbReference>
<gene>
    <name evidence="10" type="ORF">BDV39DRAFT_201099</name>
</gene>
<dbReference type="InterPro" id="IPR007219">
    <property type="entry name" value="XnlR_reg_dom"/>
</dbReference>
<dbReference type="Gene3D" id="4.10.240.10">
    <property type="entry name" value="Zn(2)-C6 fungal-type DNA-binding domain"/>
    <property type="match status" value="1"/>
</dbReference>
<evidence type="ECO:0000256" key="3">
    <source>
        <dbReference type="ARBA" id="ARBA00023125"/>
    </source>
</evidence>
<evidence type="ECO:0000256" key="4">
    <source>
        <dbReference type="ARBA" id="ARBA00023163"/>
    </source>
</evidence>
<keyword evidence="2" id="KW-0805">Transcription regulation</keyword>